<proteinExistence type="predicted"/>
<sequence length="75" mass="8087">MPMKNLCKAFLAYIIIAVSTLGSTGVAPAQAAMGFLVSQSFSGGFLYCYYQIPGYSHYGVLRLPLGSFCPPTHNF</sequence>
<comment type="caution">
    <text evidence="1">The sequence shown here is derived from an EMBL/GenBank/DDBJ whole genome shotgun (WGS) entry which is preliminary data.</text>
</comment>
<evidence type="ECO:0000313" key="1">
    <source>
        <dbReference type="EMBL" id="RIY32787.1"/>
    </source>
</evidence>
<dbReference type="EMBL" id="NRJH01000029">
    <property type="protein sequence ID" value="RIY32787.1"/>
    <property type="molecule type" value="Genomic_DNA"/>
</dbReference>
<accession>A0A3A1Y9J9</accession>
<dbReference type="Proteomes" id="UP000266258">
    <property type="component" value="Unassembled WGS sequence"/>
</dbReference>
<organism evidence="1 2">
    <name type="scientific">Psittacicella melopsittaci</name>
    <dbReference type="NCBI Taxonomy" id="2028576"/>
    <lineage>
        <taxon>Bacteria</taxon>
        <taxon>Pseudomonadati</taxon>
        <taxon>Pseudomonadota</taxon>
        <taxon>Gammaproteobacteria</taxon>
        <taxon>Pasteurellales</taxon>
        <taxon>Psittacicellaceae</taxon>
        <taxon>Psittacicella</taxon>
    </lineage>
</organism>
<reference evidence="1 2" key="1">
    <citation type="submission" date="2017-08" db="EMBL/GenBank/DDBJ databases">
        <title>Reclassification of Bisgaard taxon 37 and 44.</title>
        <authorList>
            <person name="Christensen H."/>
        </authorList>
    </citation>
    <scope>NUCLEOTIDE SEQUENCE [LARGE SCALE GENOMIC DNA]</scope>
    <source>
        <strain evidence="1 2">B96_4</strain>
    </source>
</reference>
<dbReference type="AlphaFoldDB" id="A0A3A1Y9J9"/>
<gene>
    <name evidence="1" type="ORF">CJP74_03570</name>
</gene>
<name>A0A3A1Y9J9_9GAMM</name>
<keyword evidence="2" id="KW-1185">Reference proteome</keyword>
<protein>
    <submittedName>
        <fullName evidence="1">Uncharacterized protein</fullName>
    </submittedName>
</protein>
<evidence type="ECO:0000313" key="2">
    <source>
        <dbReference type="Proteomes" id="UP000266258"/>
    </source>
</evidence>